<evidence type="ECO:0000313" key="2">
    <source>
        <dbReference type="EMBL" id="XCJ16236.1"/>
    </source>
</evidence>
<dbReference type="InterPro" id="IPR000073">
    <property type="entry name" value="AB_hydrolase_1"/>
</dbReference>
<dbReference type="PANTHER" id="PTHR43358:SF4">
    <property type="entry name" value="ALPHA_BETA HYDROLASE FOLD-1 DOMAIN-CONTAINING PROTEIN"/>
    <property type="match status" value="1"/>
</dbReference>
<dbReference type="InterPro" id="IPR029058">
    <property type="entry name" value="AB_hydrolase_fold"/>
</dbReference>
<evidence type="ECO:0000259" key="1">
    <source>
        <dbReference type="Pfam" id="PF00561"/>
    </source>
</evidence>
<keyword evidence="2" id="KW-0378">Hydrolase</keyword>
<organism evidence="2">
    <name type="scientific">Sporolactobacillus sp. Y61</name>
    <dbReference type="NCBI Taxonomy" id="3160863"/>
    <lineage>
        <taxon>Bacteria</taxon>
        <taxon>Bacillati</taxon>
        <taxon>Bacillota</taxon>
        <taxon>Bacilli</taxon>
        <taxon>Bacillales</taxon>
        <taxon>Sporolactobacillaceae</taxon>
        <taxon>Sporolactobacillus</taxon>
    </lineage>
</organism>
<dbReference type="EMBL" id="CP159510">
    <property type="protein sequence ID" value="XCJ16236.1"/>
    <property type="molecule type" value="Genomic_DNA"/>
</dbReference>
<dbReference type="Pfam" id="PF00561">
    <property type="entry name" value="Abhydrolase_1"/>
    <property type="match status" value="1"/>
</dbReference>
<name>A0AAU8IDG5_9BACL</name>
<protein>
    <submittedName>
        <fullName evidence="2">Alpha/beta hydrolase</fullName>
    </submittedName>
</protein>
<dbReference type="GO" id="GO:0016787">
    <property type="term" value="F:hydrolase activity"/>
    <property type="evidence" value="ECO:0007669"/>
    <property type="project" value="UniProtKB-KW"/>
</dbReference>
<dbReference type="Gene3D" id="3.40.50.1820">
    <property type="entry name" value="alpha/beta hydrolase"/>
    <property type="match status" value="1"/>
</dbReference>
<dbReference type="SUPFAM" id="SSF53474">
    <property type="entry name" value="alpha/beta-Hydrolases"/>
    <property type="match status" value="1"/>
</dbReference>
<accession>A0AAU8IDG5</accession>
<dbReference type="AlphaFoldDB" id="A0AAU8IDG5"/>
<feature type="domain" description="AB hydrolase-1" evidence="1">
    <location>
        <begin position="130"/>
        <end position="260"/>
    </location>
</feature>
<reference evidence="2" key="1">
    <citation type="submission" date="2024-06" db="EMBL/GenBank/DDBJ databases">
        <authorList>
            <person name="Fan A."/>
            <person name="Zhang F.Y."/>
            <person name="Zhang L."/>
        </authorList>
    </citation>
    <scope>NUCLEOTIDE SEQUENCE</scope>
    <source>
        <strain evidence="2">Y61</strain>
    </source>
</reference>
<proteinExistence type="predicted"/>
<dbReference type="InterPro" id="IPR052920">
    <property type="entry name" value="DNA-binding_regulatory"/>
</dbReference>
<dbReference type="RefSeq" id="WP_240697265.1">
    <property type="nucleotide sequence ID" value="NZ_CP159510.1"/>
</dbReference>
<dbReference type="PANTHER" id="PTHR43358">
    <property type="entry name" value="ALPHA/BETA-HYDROLASE"/>
    <property type="match status" value="1"/>
</dbReference>
<sequence>MGLRFTEDQDKLRKPEKRKWFMKKGIILSSVILSSTAAFLKVAGDAVGKHFYKLAIERNDKTELLDHLSQKIPVDELPQLIKERLEVIKASKDKFVETYPPQDVFIQSEDNLKLHGYLFLPHPDSHRWAILVHGYMNEGSGMFYYAPDFSQHGFNILSPDLRGSGKSEGDYVGMGWVDRKDILRWINKLIQRDPAAKIVIHGVSMGGATAMMTAGENLPDNVTAIIEDCGYTSVADEFAYELKNLFNLPSFPVMQLADRAVRSQAGFSIYEASSVEQLKKARVPILFIHGSDDTYVPTEMVHKVYDAAPVEKELLIVDKAPHASSAIVAPEEYFMKIFNFIDRHMDQKRPVQSQLKKSVSG</sequence>
<gene>
    <name evidence="2" type="ORF">ABNN70_11130</name>
</gene>